<evidence type="ECO:0000313" key="3">
    <source>
        <dbReference type="Proteomes" id="UP000494222"/>
    </source>
</evidence>
<dbReference type="InterPro" id="IPR009872">
    <property type="entry name" value="DUF1427"/>
</dbReference>
<dbReference type="EMBL" id="CABVPL010000028">
    <property type="protein sequence ID" value="VWB79617.1"/>
    <property type="molecule type" value="Genomic_DNA"/>
</dbReference>
<gene>
    <name evidence="2" type="ORF">BLA24064_03753</name>
</gene>
<keyword evidence="1" id="KW-0472">Membrane</keyword>
<keyword evidence="1" id="KW-0812">Transmembrane</keyword>
<keyword evidence="1" id="KW-1133">Transmembrane helix</keyword>
<dbReference type="NCBIfam" id="TIGR03510">
    <property type="entry name" value="XapX"/>
    <property type="match status" value="1"/>
</dbReference>
<reference evidence="2 3" key="1">
    <citation type="submission" date="2019-09" db="EMBL/GenBank/DDBJ databases">
        <authorList>
            <person name="Depoorter E."/>
        </authorList>
    </citation>
    <scope>NUCLEOTIDE SEQUENCE [LARGE SCALE GENOMIC DNA]</scope>
    <source>
        <strain evidence="2">LMG 24064</strain>
    </source>
</reference>
<accession>A0A6P2M3H0</accession>
<feature type="transmembrane region" description="Helical" evidence="1">
    <location>
        <begin position="20"/>
        <end position="38"/>
    </location>
</feature>
<feature type="transmembrane region" description="Helical" evidence="1">
    <location>
        <begin position="44"/>
        <end position="66"/>
    </location>
</feature>
<dbReference type="Pfam" id="PF07235">
    <property type="entry name" value="DUF1427"/>
    <property type="match status" value="1"/>
</dbReference>
<dbReference type="InterPro" id="IPR020017">
    <property type="entry name" value="XapX_domain"/>
</dbReference>
<dbReference type="Proteomes" id="UP000494222">
    <property type="component" value="Unassembled WGS sequence"/>
</dbReference>
<proteinExistence type="predicted"/>
<evidence type="ECO:0000313" key="2">
    <source>
        <dbReference type="EMBL" id="VWB79617.1"/>
    </source>
</evidence>
<protein>
    <submittedName>
        <fullName evidence="2">XapX domain protein</fullName>
    </submittedName>
</protein>
<sequence length="103" mass="10916">MHSSPPIVRSRDHETPIMKAYVFSLLAGMLAGVIYGAIGVNSPAPPIIALTGLLGMLAGEQILPVARRMLAGHRLNAAWRDAKCSQHMFGALPGGSTNERKPS</sequence>
<name>A0A6P2M3H0_9BURK</name>
<dbReference type="AlphaFoldDB" id="A0A6P2M3H0"/>
<evidence type="ECO:0000256" key="1">
    <source>
        <dbReference type="SAM" id="Phobius"/>
    </source>
</evidence>
<organism evidence="2 3">
    <name type="scientific">Burkholderia latens</name>
    <dbReference type="NCBI Taxonomy" id="488446"/>
    <lineage>
        <taxon>Bacteria</taxon>
        <taxon>Pseudomonadati</taxon>
        <taxon>Pseudomonadota</taxon>
        <taxon>Betaproteobacteria</taxon>
        <taxon>Burkholderiales</taxon>
        <taxon>Burkholderiaceae</taxon>
        <taxon>Burkholderia</taxon>
        <taxon>Burkholderia cepacia complex</taxon>
    </lineage>
</organism>